<feature type="compositionally biased region" description="Polar residues" evidence="14">
    <location>
        <begin position="276"/>
        <end position="286"/>
    </location>
</feature>
<organism evidence="16 17">
    <name type="scientific">Danaus chrysippus</name>
    <name type="common">African queen</name>
    <dbReference type="NCBI Taxonomy" id="151541"/>
    <lineage>
        <taxon>Eukaryota</taxon>
        <taxon>Metazoa</taxon>
        <taxon>Ecdysozoa</taxon>
        <taxon>Arthropoda</taxon>
        <taxon>Hexapoda</taxon>
        <taxon>Insecta</taxon>
        <taxon>Pterygota</taxon>
        <taxon>Neoptera</taxon>
        <taxon>Endopterygota</taxon>
        <taxon>Lepidoptera</taxon>
        <taxon>Glossata</taxon>
        <taxon>Ditrysia</taxon>
        <taxon>Papilionoidea</taxon>
        <taxon>Nymphalidae</taxon>
        <taxon>Danainae</taxon>
        <taxon>Danaini</taxon>
        <taxon>Danaina</taxon>
        <taxon>Danaus</taxon>
        <taxon>Anosia</taxon>
    </lineage>
</organism>
<dbReference type="Pfam" id="PF00125">
    <property type="entry name" value="Histone"/>
    <property type="match status" value="1"/>
</dbReference>
<dbReference type="SMART" id="SM00427">
    <property type="entry name" value="H2B"/>
    <property type="match status" value="1"/>
</dbReference>
<evidence type="ECO:0000256" key="13">
    <source>
        <dbReference type="RuleBase" id="RU000451"/>
    </source>
</evidence>
<dbReference type="GO" id="GO:0046982">
    <property type="term" value="F:protein heterodimerization activity"/>
    <property type="evidence" value="ECO:0007669"/>
    <property type="project" value="InterPro"/>
</dbReference>
<dbReference type="InterPro" id="IPR055333">
    <property type="entry name" value="HISTONE_H2B_site"/>
</dbReference>
<evidence type="ECO:0000256" key="6">
    <source>
        <dbReference type="ARBA" id="ARBA00017644"/>
    </source>
</evidence>
<evidence type="ECO:0000256" key="7">
    <source>
        <dbReference type="ARBA" id="ARBA00022454"/>
    </source>
</evidence>
<keyword evidence="8" id="KW-1017">Isopeptide bond</keyword>
<keyword evidence="10 13" id="KW-0238">DNA-binding</keyword>
<name>A0A8J2M6P8_9NEOP</name>
<dbReference type="InterPro" id="IPR009072">
    <property type="entry name" value="Histone-fold"/>
</dbReference>
<dbReference type="OrthoDB" id="7430073at2759"/>
<feature type="compositionally biased region" description="Basic residues" evidence="14">
    <location>
        <begin position="322"/>
        <end position="331"/>
    </location>
</feature>
<dbReference type="Proteomes" id="UP000789524">
    <property type="component" value="Unassembled WGS sequence"/>
</dbReference>
<evidence type="ECO:0000256" key="12">
    <source>
        <dbReference type="ARBA" id="ARBA00023269"/>
    </source>
</evidence>
<keyword evidence="12 13" id="KW-0544">Nucleosome core</keyword>
<evidence type="ECO:0000256" key="8">
    <source>
        <dbReference type="ARBA" id="ARBA00022499"/>
    </source>
</evidence>
<dbReference type="EMBL" id="CAKASE010000009">
    <property type="protein sequence ID" value="CAG9557825.1"/>
    <property type="molecule type" value="Genomic_DNA"/>
</dbReference>
<evidence type="ECO:0000313" key="16">
    <source>
        <dbReference type="EMBL" id="CAG9557825.1"/>
    </source>
</evidence>
<feature type="region of interest" description="Disordered" evidence="14">
    <location>
        <begin position="1"/>
        <end position="31"/>
    </location>
</feature>
<dbReference type="CDD" id="cd22910">
    <property type="entry name" value="HFD_H2B"/>
    <property type="match status" value="1"/>
</dbReference>
<evidence type="ECO:0000313" key="17">
    <source>
        <dbReference type="Proteomes" id="UP000789524"/>
    </source>
</evidence>
<sequence>MPPKTSGKAAKKSGKAQKNISKSDKKKKKHKRKESYAIYIYKVLKQVHPDTGISSKAMSIMNSFVNDIFERIAAEASRLAHYNKRSTITSREVQTSVRLLLPGELAKHAVSEGTKAVTKYTSSKIIIYYYSLYKFQRIELNISEYEDDRVDLVTRSINPNPSNDPRRLPLRSRLYPLICSKSKLSLRNKVTLYKTCILPVMSYASACFAHVRPSAINKLQVVQNRFMRIATGAPWYLRNSDLHRDLQLPTIAAHFKMISKRFFDTASIHPNPLVIQASNYSPSPNSKLGKRRPKDVLLDPDDQITTDNTNNNPNNTPDIRNTHRLRRRRRGPVSYTSLRRSAVGGRHVFNRPSNTSTTTTS</sequence>
<comment type="subunit">
    <text evidence="5 13">The nucleosome is a histone octamer containing two molecules each of H2A, H2B, H3 and H4 assembled in one H3-H4 heterotetramer and two H2A-H2B heterodimers. The octamer wraps approximately 147 bp of DNA.</text>
</comment>
<evidence type="ECO:0000256" key="9">
    <source>
        <dbReference type="ARBA" id="ARBA00022843"/>
    </source>
</evidence>
<keyword evidence="11 13" id="KW-0539">Nucleus</keyword>
<keyword evidence="7 13" id="KW-0158">Chromosome</keyword>
<dbReference type="InterPro" id="IPR007125">
    <property type="entry name" value="H2A/H2B/H3"/>
</dbReference>
<evidence type="ECO:0000256" key="5">
    <source>
        <dbReference type="ARBA" id="ARBA00011538"/>
    </source>
</evidence>
<comment type="caution">
    <text evidence="16">The sequence shown here is derived from an EMBL/GenBank/DDBJ whole genome shotgun (WGS) entry which is preliminary data.</text>
</comment>
<evidence type="ECO:0000256" key="1">
    <source>
        <dbReference type="ARBA" id="ARBA00002001"/>
    </source>
</evidence>
<evidence type="ECO:0000256" key="4">
    <source>
        <dbReference type="ARBA" id="ARBA00006846"/>
    </source>
</evidence>
<comment type="similarity">
    <text evidence="4 13">Belongs to the histone H2B family.</text>
</comment>
<dbReference type="GO" id="GO:0000786">
    <property type="term" value="C:nucleosome"/>
    <property type="evidence" value="ECO:0007669"/>
    <property type="project" value="UniProtKB-KW"/>
</dbReference>
<feature type="compositionally biased region" description="Low complexity" evidence="14">
    <location>
        <begin position="305"/>
        <end position="319"/>
    </location>
</feature>
<comment type="function">
    <text evidence="1">Core component of nucleosome. Nucleosomes wrap and compact DNA into chromatin, limiting DNA accessibility to the cellular machineries which require DNA as a template. Histones thereby play a central role in transcription regulation, DNA repair, DNA replication and chromosomal stability. DNA accessibility is regulated via a complex set of post-translational modifications of histones, also called histone code, and nucleosome remodeling.</text>
</comment>
<dbReference type="SUPFAM" id="SSF47113">
    <property type="entry name" value="Histone-fold"/>
    <property type="match status" value="1"/>
</dbReference>
<feature type="domain" description="Core Histone H2A/H2B/H3" evidence="15">
    <location>
        <begin position="17"/>
        <end position="99"/>
    </location>
</feature>
<evidence type="ECO:0000256" key="14">
    <source>
        <dbReference type="SAM" id="MobiDB-lite"/>
    </source>
</evidence>
<dbReference type="PROSITE" id="PS00357">
    <property type="entry name" value="HISTONE_H2B"/>
    <property type="match status" value="1"/>
</dbReference>
<dbReference type="FunFam" id="1.10.20.10:FF:000016">
    <property type="entry name" value="Histone H2B"/>
    <property type="match status" value="1"/>
</dbReference>
<dbReference type="PRINTS" id="PR00621">
    <property type="entry name" value="HISTONEH2B"/>
</dbReference>
<keyword evidence="9" id="KW-0832">Ubl conjugation</keyword>
<reference evidence="16" key="1">
    <citation type="submission" date="2021-09" db="EMBL/GenBank/DDBJ databases">
        <authorList>
            <person name="Martin H S."/>
        </authorList>
    </citation>
    <scope>NUCLEOTIDE SEQUENCE</scope>
</reference>
<proteinExistence type="inferred from homology"/>
<protein>
    <recommendedName>
        <fullName evidence="6 13">Histone H2B</fullName>
    </recommendedName>
</protein>
<gene>
    <name evidence="16" type="ORF">DCHRY22_LOCUS102</name>
</gene>
<dbReference type="InterPro" id="IPR000558">
    <property type="entry name" value="Histone_H2B"/>
</dbReference>
<evidence type="ECO:0000256" key="11">
    <source>
        <dbReference type="ARBA" id="ARBA00023242"/>
    </source>
</evidence>
<feature type="region of interest" description="Disordered" evidence="14">
    <location>
        <begin position="275"/>
        <end position="334"/>
    </location>
</feature>
<keyword evidence="17" id="KW-1185">Reference proteome</keyword>
<dbReference type="GO" id="GO:0003677">
    <property type="term" value="F:DNA binding"/>
    <property type="evidence" value="ECO:0007669"/>
    <property type="project" value="UniProtKB-KW"/>
</dbReference>
<evidence type="ECO:0000256" key="2">
    <source>
        <dbReference type="ARBA" id="ARBA00004123"/>
    </source>
</evidence>
<dbReference type="GO" id="GO:0030527">
    <property type="term" value="F:structural constituent of chromatin"/>
    <property type="evidence" value="ECO:0007669"/>
    <property type="project" value="InterPro"/>
</dbReference>
<evidence type="ECO:0000256" key="10">
    <source>
        <dbReference type="ARBA" id="ARBA00023125"/>
    </source>
</evidence>
<dbReference type="GO" id="GO:0005634">
    <property type="term" value="C:nucleus"/>
    <property type="evidence" value="ECO:0007669"/>
    <property type="project" value="UniProtKB-SubCell"/>
</dbReference>
<evidence type="ECO:0000256" key="3">
    <source>
        <dbReference type="ARBA" id="ARBA00004286"/>
    </source>
</evidence>
<comment type="subcellular location">
    <subcellularLocation>
        <location evidence="3">Chromosome</location>
    </subcellularLocation>
    <subcellularLocation>
        <location evidence="2 13">Nucleus</location>
    </subcellularLocation>
</comment>
<accession>A0A8J2M6P8</accession>
<dbReference type="PANTHER" id="PTHR23428">
    <property type="entry name" value="HISTONE H2B"/>
    <property type="match status" value="1"/>
</dbReference>
<dbReference type="Gene3D" id="1.10.20.10">
    <property type="entry name" value="Histone, subunit A"/>
    <property type="match status" value="1"/>
</dbReference>
<evidence type="ECO:0000259" key="15">
    <source>
        <dbReference type="Pfam" id="PF00125"/>
    </source>
</evidence>
<dbReference type="AlphaFoldDB" id="A0A8J2M6P8"/>